<dbReference type="AlphaFoldDB" id="A0A9D5C974"/>
<comment type="caution">
    <text evidence="2">The sequence shown here is derived from an EMBL/GenBank/DDBJ whole genome shotgun (WGS) entry which is preliminary data.</text>
</comment>
<feature type="region of interest" description="Disordered" evidence="1">
    <location>
        <begin position="1"/>
        <end position="48"/>
    </location>
</feature>
<evidence type="ECO:0000313" key="2">
    <source>
        <dbReference type="EMBL" id="KAJ0968693.1"/>
    </source>
</evidence>
<sequence length="83" mass="8981">MTALPAPGSRRRPSAPSRTPATLHVRAASSSAPQTRRPSSSVGPFFPLSRRAPACSLLLFPGEDRAPTPSSFFGEQRWTYGKR</sequence>
<reference evidence="2" key="1">
    <citation type="submission" date="2021-03" db="EMBL/GenBank/DDBJ databases">
        <authorList>
            <person name="Li Z."/>
            <person name="Yang C."/>
        </authorList>
    </citation>
    <scope>NUCLEOTIDE SEQUENCE</scope>
    <source>
        <strain evidence="2">Dzin_1.0</strain>
        <tissue evidence="2">Leaf</tissue>
    </source>
</reference>
<accession>A0A9D5C974</accession>
<protein>
    <submittedName>
        <fullName evidence="2">Uncharacterized protein</fullName>
    </submittedName>
</protein>
<evidence type="ECO:0000313" key="3">
    <source>
        <dbReference type="Proteomes" id="UP001085076"/>
    </source>
</evidence>
<keyword evidence="3" id="KW-1185">Reference proteome</keyword>
<reference evidence="2" key="2">
    <citation type="journal article" date="2022" name="Hortic Res">
        <title>The genome of Dioscorea zingiberensis sheds light on the biosynthesis, origin and evolution of the medicinally important diosgenin saponins.</title>
        <authorList>
            <person name="Li Y."/>
            <person name="Tan C."/>
            <person name="Li Z."/>
            <person name="Guo J."/>
            <person name="Li S."/>
            <person name="Chen X."/>
            <person name="Wang C."/>
            <person name="Dai X."/>
            <person name="Yang H."/>
            <person name="Song W."/>
            <person name="Hou L."/>
            <person name="Xu J."/>
            <person name="Tong Z."/>
            <person name="Xu A."/>
            <person name="Yuan X."/>
            <person name="Wang W."/>
            <person name="Yang Q."/>
            <person name="Chen L."/>
            <person name="Sun Z."/>
            <person name="Wang K."/>
            <person name="Pan B."/>
            <person name="Chen J."/>
            <person name="Bao Y."/>
            <person name="Liu F."/>
            <person name="Qi X."/>
            <person name="Gang D.R."/>
            <person name="Wen J."/>
            <person name="Li J."/>
        </authorList>
    </citation>
    <scope>NUCLEOTIDE SEQUENCE</scope>
    <source>
        <strain evidence="2">Dzin_1.0</strain>
    </source>
</reference>
<dbReference type="EMBL" id="JAGGNH010000006">
    <property type="protein sequence ID" value="KAJ0968693.1"/>
    <property type="molecule type" value="Genomic_DNA"/>
</dbReference>
<dbReference type="Proteomes" id="UP001085076">
    <property type="component" value="Miscellaneous, Linkage group lg06"/>
</dbReference>
<evidence type="ECO:0000256" key="1">
    <source>
        <dbReference type="SAM" id="MobiDB-lite"/>
    </source>
</evidence>
<feature type="compositionally biased region" description="Polar residues" evidence="1">
    <location>
        <begin position="28"/>
        <end position="42"/>
    </location>
</feature>
<gene>
    <name evidence="2" type="ORF">J5N97_021570</name>
</gene>
<proteinExistence type="predicted"/>
<feature type="region of interest" description="Disordered" evidence="1">
    <location>
        <begin position="63"/>
        <end position="83"/>
    </location>
</feature>
<organism evidence="2 3">
    <name type="scientific">Dioscorea zingiberensis</name>
    <dbReference type="NCBI Taxonomy" id="325984"/>
    <lineage>
        <taxon>Eukaryota</taxon>
        <taxon>Viridiplantae</taxon>
        <taxon>Streptophyta</taxon>
        <taxon>Embryophyta</taxon>
        <taxon>Tracheophyta</taxon>
        <taxon>Spermatophyta</taxon>
        <taxon>Magnoliopsida</taxon>
        <taxon>Liliopsida</taxon>
        <taxon>Dioscoreales</taxon>
        <taxon>Dioscoreaceae</taxon>
        <taxon>Dioscorea</taxon>
    </lineage>
</organism>
<feature type="compositionally biased region" description="Low complexity" evidence="1">
    <location>
        <begin position="1"/>
        <end position="22"/>
    </location>
</feature>
<name>A0A9D5C974_9LILI</name>